<dbReference type="GO" id="GO:0016791">
    <property type="term" value="F:phosphatase activity"/>
    <property type="evidence" value="ECO:0007669"/>
    <property type="project" value="UniProtKB-ARBA"/>
</dbReference>
<dbReference type="EC" id="3.1.3.79" evidence="3"/>
<dbReference type="SFLD" id="SFLDG01140">
    <property type="entry name" value="C2.B:_Phosphomannomutase_and_P"/>
    <property type="match status" value="1"/>
</dbReference>
<dbReference type="EMBL" id="CXWD01000004">
    <property type="protein sequence ID" value="CTQ67396.1"/>
    <property type="molecule type" value="Genomic_DNA"/>
</dbReference>
<dbReference type="InterPro" id="IPR006379">
    <property type="entry name" value="HAD-SF_hydro_IIB"/>
</dbReference>
<evidence type="ECO:0000256" key="1">
    <source>
        <dbReference type="ARBA" id="ARBA00022801"/>
    </source>
</evidence>
<dbReference type="InterPro" id="IPR051518">
    <property type="entry name" value="Sucrose_Phosphatase"/>
</dbReference>
<reference evidence="4" key="1">
    <citation type="submission" date="2015-07" db="EMBL/GenBank/DDBJ databases">
        <authorList>
            <person name="Rodrigo-Torres Lidia"/>
            <person name="Arahal R.David."/>
        </authorList>
    </citation>
    <scope>NUCLEOTIDE SEQUENCE [LARGE SCALE GENOMIC DNA]</scope>
    <source>
        <strain evidence="4">CECT 5112</strain>
    </source>
</reference>
<dbReference type="AlphaFoldDB" id="A0A0M6ZYV7"/>
<evidence type="ECO:0000313" key="4">
    <source>
        <dbReference type="Proteomes" id="UP000053235"/>
    </source>
</evidence>
<dbReference type="SFLD" id="SFLDS00003">
    <property type="entry name" value="Haloacid_Dehalogenase"/>
    <property type="match status" value="1"/>
</dbReference>
<protein>
    <submittedName>
        <fullName evidence="3">Mannosylfructose-phosphate phosphatase</fullName>
        <ecNumber evidence="3">3.1.3.79</ecNumber>
    </submittedName>
</protein>
<dbReference type="SUPFAM" id="SSF56784">
    <property type="entry name" value="HAD-like"/>
    <property type="match status" value="1"/>
</dbReference>
<dbReference type="InterPro" id="IPR036412">
    <property type="entry name" value="HAD-like_sf"/>
</dbReference>
<dbReference type="Gene3D" id="3.90.1070.10">
    <property type="match status" value="1"/>
</dbReference>
<proteinExistence type="predicted"/>
<dbReference type="InterPro" id="IPR023214">
    <property type="entry name" value="HAD_sf"/>
</dbReference>
<evidence type="ECO:0000313" key="3">
    <source>
        <dbReference type="EMBL" id="CTQ67396.1"/>
    </source>
</evidence>
<evidence type="ECO:0000259" key="2">
    <source>
        <dbReference type="Pfam" id="PF05116"/>
    </source>
</evidence>
<dbReference type="PANTHER" id="PTHR46521">
    <property type="entry name" value="SUCROSE-PHOSPHATASE 2-RELATED"/>
    <property type="match status" value="1"/>
</dbReference>
<dbReference type="STRING" id="388408.LAX5112_01369"/>
<organism evidence="3 4">
    <name type="scientific">Roseibium alexandrii</name>
    <dbReference type="NCBI Taxonomy" id="388408"/>
    <lineage>
        <taxon>Bacteria</taxon>
        <taxon>Pseudomonadati</taxon>
        <taxon>Pseudomonadota</taxon>
        <taxon>Alphaproteobacteria</taxon>
        <taxon>Hyphomicrobiales</taxon>
        <taxon>Stappiaceae</taxon>
        <taxon>Roseibium</taxon>
    </lineage>
</organism>
<name>A0A0M6ZYV7_9HYPH</name>
<keyword evidence="4" id="KW-1185">Reference proteome</keyword>
<dbReference type="Gene3D" id="3.40.50.1000">
    <property type="entry name" value="HAD superfamily/HAD-like"/>
    <property type="match status" value="1"/>
</dbReference>
<dbReference type="InterPro" id="IPR006380">
    <property type="entry name" value="SPP-like_dom"/>
</dbReference>
<dbReference type="Pfam" id="PF05116">
    <property type="entry name" value="S6PP"/>
    <property type="match status" value="1"/>
</dbReference>
<dbReference type="PANTHER" id="PTHR46521:SF4">
    <property type="entry name" value="SUCROSE-PHOSPHATASE 2-RELATED"/>
    <property type="match status" value="1"/>
</dbReference>
<feature type="domain" description="Sucrose phosphatase-like" evidence="2">
    <location>
        <begin position="10"/>
        <end position="242"/>
    </location>
</feature>
<dbReference type="RefSeq" id="WP_208981193.1">
    <property type="nucleotide sequence ID" value="NZ_CXWD01000004.1"/>
</dbReference>
<gene>
    <name evidence="3" type="primary">mfppA</name>
    <name evidence="3" type="ORF">LAX5112_01369</name>
</gene>
<keyword evidence="1 3" id="KW-0378">Hydrolase</keyword>
<dbReference type="Proteomes" id="UP000053235">
    <property type="component" value="Unassembled WGS sequence"/>
</dbReference>
<accession>A0A0M6ZYV7</accession>
<sequence>MRAENDNAKPLLLVSDIDDTLTGDPAALDRLWQVLERHRGRLKIALNSSRPAGSVDETLRSYFPQSFAPDAVITGLGTEIRLQGTLLSSWSRQFDAWPDVQIRETVLKMGYTQHEPVFQTPGKASFAVPGPQQADLVIQRLNDAGFSFKHIFSGKSDLDILAPEAGKDAAMRHLADHLGIALQDTIAAGDSGNDLALFEAAGKAIAVGNARPELLAAMPKDKTYHAAAHNAAGVLEGLAAFNAIPQSDVEN</sequence>
<dbReference type="NCBIfam" id="TIGR01484">
    <property type="entry name" value="HAD-SF-IIB"/>
    <property type="match status" value="1"/>
</dbReference>
<dbReference type="SFLD" id="SFLDG01141">
    <property type="entry name" value="C2.B.1:_Sucrose_Phosphatase_Li"/>
    <property type="match status" value="1"/>
</dbReference>